<keyword evidence="2" id="KW-0067">ATP-binding</keyword>
<accession>A0A7V7THU2</accession>
<gene>
    <name evidence="2" type="ORF">F7Q91_15665</name>
</gene>
<dbReference type="GeneID" id="77344903"/>
<feature type="domain" description="Schlafen AlbA-2" evidence="1">
    <location>
        <begin position="14"/>
        <end position="144"/>
    </location>
</feature>
<sequence>MEKLLDSLLSSKSEGLWWDFKQKFHDELFDLLHDITCLANVIHDGDRYLIFGVSDDFKVIGLDENECRFSQADLIGYLRQQPYAENNTPTIELKFIQYANKSVAVLTIKNERLKPFYFTKELKFRNKILRAGSVYSRVRDTNTPKDSCANPKDIKAMWLERFGLDLPAITRFQLLLEDTENWVYNGINGAFYALDPDFTISISEEEYRGGNFWWQNILVEKPIKYDYLLRYKNAVMHELPVIHFQNEGLCVPFPDVEYVTHPEKNDGLNAEFYCDLFFYTKGTLSYALFEHLRKLHTEDPDLSTPIFTQTKPPIIKLPFFILDKGEQIHELCNNYLSAYKKFVENQQDIVDSSLYKGEDMDRYKLERVFSEWAFCNLTGKCI</sequence>
<dbReference type="Proteomes" id="UP000423756">
    <property type="component" value="Unassembled WGS sequence"/>
</dbReference>
<dbReference type="InterPro" id="IPR038461">
    <property type="entry name" value="Schlafen_AlbA_2_dom_sf"/>
</dbReference>
<evidence type="ECO:0000313" key="2">
    <source>
        <dbReference type="EMBL" id="KAB0478811.1"/>
    </source>
</evidence>
<evidence type="ECO:0000259" key="1">
    <source>
        <dbReference type="Pfam" id="PF04326"/>
    </source>
</evidence>
<comment type="caution">
    <text evidence="2">The sequence shown here is derived from an EMBL/GenBank/DDBJ whole genome shotgun (WGS) entry which is preliminary data.</text>
</comment>
<keyword evidence="2" id="KW-0547">Nucleotide-binding</keyword>
<name>A0A7V7THU2_9VIBR</name>
<dbReference type="AlphaFoldDB" id="A0A7V7THU2"/>
<dbReference type="InterPro" id="IPR007421">
    <property type="entry name" value="Schlafen_AlbA_2_dom"/>
</dbReference>
<dbReference type="RefSeq" id="WP_137408118.1">
    <property type="nucleotide sequence ID" value="NZ_AP025469.1"/>
</dbReference>
<dbReference type="Gene3D" id="3.30.950.30">
    <property type="entry name" value="Schlafen, AAA domain"/>
    <property type="match status" value="1"/>
</dbReference>
<evidence type="ECO:0000313" key="3">
    <source>
        <dbReference type="Proteomes" id="UP000423756"/>
    </source>
</evidence>
<dbReference type="EMBL" id="VZPX01000034">
    <property type="protein sequence ID" value="KAB0478811.1"/>
    <property type="molecule type" value="Genomic_DNA"/>
</dbReference>
<protein>
    <submittedName>
        <fullName evidence="2">ATP-binding protein</fullName>
    </submittedName>
</protein>
<dbReference type="Pfam" id="PF04326">
    <property type="entry name" value="SLFN_AlbA_2"/>
    <property type="match status" value="1"/>
</dbReference>
<proteinExistence type="predicted"/>
<organism evidence="2 3">
    <name type="scientific">Vibrio chagasii</name>
    <dbReference type="NCBI Taxonomy" id="170679"/>
    <lineage>
        <taxon>Bacteria</taxon>
        <taxon>Pseudomonadati</taxon>
        <taxon>Pseudomonadota</taxon>
        <taxon>Gammaproteobacteria</taxon>
        <taxon>Vibrionales</taxon>
        <taxon>Vibrionaceae</taxon>
        <taxon>Vibrio</taxon>
    </lineage>
</organism>
<reference evidence="2 3" key="1">
    <citation type="submission" date="2019-09" db="EMBL/GenBank/DDBJ databases">
        <title>Draft genome sequences of 48 bacterial type strains from the CCUG.</title>
        <authorList>
            <person name="Tunovic T."/>
            <person name="Pineiro-Iglesias B."/>
            <person name="Unosson C."/>
            <person name="Inganas E."/>
            <person name="Ohlen M."/>
            <person name="Cardew S."/>
            <person name="Jensie-Markopoulos S."/>
            <person name="Salva-Serra F."/>
            <person name="Jaen-Luchoro D."/>
            <person name="Karlsson R."/>
            <person name="Svensson-Stadler L."/>
            <person name="Chun J."/>
            <person name="Moore E."/>
        </authorList>
    </citation>
    <scope>NUCLEOTIDE SEQUENCE [LARGE SCALE GENOMIC DNA]</scope>
    <source>
        <strain evidence="2 3">CCUG 48643</strain>
    </source>
</reference>
<dbReference type="GO" id="GO:0005524">
    <property type="term" value="F:ATP binding"/>
    <property type="evidence" value="ECO:0007669"/>
    <property type="project" value="UniProtKB-KW"/>
</dbReference>